<keyword evidence="1" id="KW-1133">Transmembrane helix</keyword>
<feature type="transmembrane region" description="Helical" evidence="1">
    <location>
        <begin position="65"/>
        <end position="85"/>
    </location>
</feature>
<feature type="transmembrane region" description="Helical" evidence="1">
    <location>
        <begin position="123"/>
        <end position="140"/>
    </location>
</feature>
<dbReference type="EMBL" id="SIXC01000004">
    <property type="protein sequence ID" value="TBH80882.1"/>
    <property type="molecule type" value="Genomic_DNA"/>
</dbReference>
<comment type="caution">
    <text evidence="2">The sequence shown here is derived from an EMBL/GenBank/DDBJ whole genome shotgun (WGS) entry which is preliminary data.</text>
</comment>
<name>A0A6H3F6N6_9BACT</name>
<dbReference type="PANTHER" id="PTHR34821:SF2">
    <property type="entry name" value="INNER MEMBRANE PROTEIN YDCZ"/>
    <property type="match status" value="1"/>
</dbReference>
<dbReference type="InterPro" id="IPR006750">
    <property type="entry name" value="YdcZ"/>
</dbReference>
<gene>
    <name evidence="2" type="ORF">EB812_04285</name>
</gene>
<feature type="transmembrane region" description="Helical" evidence="1">
    <location>
        <begin position="91"/>
        <end position="111"/>
    </location>
</feature>
<dbReference type="GO" id="GO:0005886">
    <property type="term" value="C:plasma membrane"/>
    <property type="evidence" value="ECO:0007669"/>
    <property type="project" value="TreeGrafter"/>
</dbReference>
<keyword evidence="1" id="KW-0812">Transmembrane</keyword>
<reference evidence="2 3" key="1">
    <citation type="submission" date="2018-12" db="EMBL/GenBank/DDBJ databases">
        <title>First genome draft of Desulfovibrio legallis sp. nov.</title>
        <authorList>
            <person name="Ben Dhia O."/>
            <person name="Najjari A."/>
            <person name="Ferjani R."/>
            <person name="Fhoula I."/>
            <person name="Fardeau M.-L."/>
            <person name="Boudabbous A."/>
            <person name="Ouzari H.I."/>
        </authorList>
    </citation>
    <scope>NUCLEOTIDE SEQUENCE [LARGE SCALE GENOMIC DNA]</scope>
    <source>
        <strain evidence="2 3">H1T</strain>
    </source>
</reference>
<evidence type="ECO:0000313" key="2">
    <source>
        <dbReference type="EMBL" id="TBH80882.1"/>
    </source>
</evidence>
<dbReference type="Proteomes" id="UP000292919">
    <property type="component" value="Unassembled WGS sequence"/>
</dbReference>
<proteinExistence type="predicted"/>
<feature type="transmembrane region" description="Helical" evidence="1">
    <location>
        <begin position="35"/>
        <end position="53"/>
    </location>
</feature>
<dbReference type="AlphaFoldDB" id="A0A6H3F6N6"/>
<keyword evidence="1" id="KW-0472">Membrane</keyword>
<evidence type="ECO:0000313" key="3">
    <source>
        <dbReference type="Proteomes" id="UP000292919"/>
    </source>
</evidence>
<dbReference type="Pfam" id="PF04657">
    <property type="entry name" value="DMT_YdcZ"/>
    <property type="match status" value="1"/>
</dbReference>
<evidence type="ECO:0000256" key="1">
    <source>
        <dbReference type="SAM" id="Phobius"/>
    </source>
</evidence>
<accession>A0A6H3F6N6</accession>
<protein>
    <submittedName>
        <fullName evidence="2">DMT family transporter</fullName>
    </submittedName>
</protein>
<organism evidence="2 3">
    <name type="scientific">Desulfovibrio legallii</name>
    <dbReference type="NCBI Taxonomy" id="571438"/>
    <lineage>
        <taxon>Bacteria</taxon>
        <taxon>Pseudomonadati</taxon>
        <taxon>Thermodesulfobacteriota</taxon>
        <taxon>Desulfovibrionia</taxon>
        <taxon>Desulfovibrionales</taxon>
        <taxon>Desulfovibrionaceae</taxon>
        <taxon>Desulfovibrio</taxon>
    </lineage>
</organism>
<keyword evidence="3" id="KW-1185">Reference proteome</keyword>
<sequence>MPTLALMIFAGCMVALQAPINAALARAVGTLESSFISFTVGALFLGLMSLVLGRGHVLRLTEAPAWQWVGGVLGACMVFSTVLAVPRIGALATGVAMILGNLFMASVIDHFGWFGLTPMPLDWRRAVGLLLILAGLVLVMRR</sequence>
<dbReference type="PANTHER" id="PTHR34821">
    <property type="entry name" value="INNER MEMBRANE PROTEIN YDCZ"/>
    <property type="match status" value="1"/>
</dbReference>